<evidence type="ECO:0000256" key="2">
    <source>
        <dbReference type="ARBA" id="ARBA00004371"/>
    </source>
</evidence>
<organism evidence="23 24">
    <name type="scientific">Enhygromyxa salina</name>
    <dbReference type="NCBI Taxonomy" id="215803"/>
    <lineage>
        <taxon>Bacteria</taxon>
        <taxon>Pseudomonadati</taxon>
        <taxon>Myxococcota</taxon>
        <taxon>Polyangia</taxon>
        <taxon>Nannocystales</taxon>
        <taxon>Nannocystaceae</taxon>
        <taxon>Enhygromyxa</taxon>
    </lineage>
</organism>
<evidence type="ECO:0000256" key="14">
    <source>
        <dbReference type="ARBA" id="ARBA00023034"/>
    </source>
</evidence>
<feature type="region of interest" description="Disordered" evidence="21">
    <location>
        <begin position="596"/>
        <end position="637"/>
    </location>
</feature>
<dbReference type="GO" id="GO:0070573">
    <property type="term" value="F:metallodipeptidase activity"/>
    <property type="evidence" value="ECO:0007669"/>
    <property type="project" value="InterPro"/>
</dbReference>
<dbReference type="InterPro" id="IPR041489">
    <property type="entry name" value="PDZ_6"/>
</dbReference>
<evidence type="ECO:0000256" key="8">
    <source>
        <dbReference type="ARBA" id="ARBA00022670"/>
    </source>
</evidence>
<dbReference type="RefSeq" id="WP_106394939.1">
    <property type="nucleotide sequence ID" value="NZ_PVNK01000251.1"/>
</dbReference>
<dbReference type="InterPro" id="IPR007484">
    <property type="entry name" value="Peptidase_M28"/>
</dbReference>
<dbReference type="GO" id="GO:0005576">
    <property type="term" value="C:extracellular region"/>
    <property type="evidence" value="ECO:0007669"/>
    <property type="project" value="UniProtKB-SubCell"/>
</dbReference>
<keyword evidence="24" id="KW-1185">Reference proteome</keyword>
<protein>
    <recommendedName>
        <fullName evidence="5">Carboxypeptidase Q</fullName>
    </recommendedName>
    <alternativeName>
        <fullName evidence="20">Plasma glutamate carboxypeptidase</fullName>
    </alternativeName>
</protein>
<keyword evidence="12" id="KW-0256">Endoplasmic reticulum</keyword>
<evidence type="ECO:0000256" key="11">
    <source>
        <dbReference type="ARBA" id="ARBA00022801"/>
    </source>
</evidence>
<gene>
    <name evidence="23" type="ORF">ENSA5_57270</name>
</gene>
<keyword evidence="7" id="KW-0121">Carboxypeptidase</keyword>
<evidence type="ECO:0000256" key="16">
    <source>
        <dbReference type="ARBA" id="ARBA00023145"/>
    </source>
</evidence>
<keyword evidence="11 23" id="KW-0378">Hydrolase</keyword>
<name>A0A2S9XEB0_9BACT</name>
<evidence type="ECO:0000256" key="20">
    <source>
        <dbReference type="ARBA" id="ARBA00033328"/>
    </source>
</evidence>
<dbReference type="InterPro" id="IPR039866">
    <property type="entry name" value="CPQ"/>
</dbReference>
<keyword evidence="10" id="KW-0732">Signal</keyword>
<keyword evidence="9" id="KW-0479">Metal-binding</keyword>
<evidence type="ECO:0000256" key="1">
    <source>
        <dbReference type="ARBA" id="ARBA00004240"/>
    </source>
</evidence>
<keyword evidence="8" id="KW-0645">Protease</keyword>
<dbReference type="Gene3D" id="3.50.30.30">
    <property type="match status" value="1"/>
</dbReference>
<keyword evidence="16" id="KW-0865">Zymogen</keyword>
<comment type="caution">
    <text evidence="23">The sequence shown here is derived from an EMBL/GenBank/DDBJ whole genome shotgun (WGS) entry which is preliminary data.</text>
</comment>
<dbReference type="GO" id="GO:0006508">
    <property type="term" value="P:proteolysis"/>
    <property type="evidence" value="ECO:0007669"/>
    <property type="project" value="UniProtKB-KW"/>
</dbReference>
<evidence type="ECO:0000313" key="24">
    <source>
        <dbReference type="Proteomes" id="UP000237968"/>
    </source>
</evidence>
<evidence type="ECO:0000256" key="17">
    <source>
        <dbReference type="ARBA" id="ARBA00023180"/>
    </source>
</evidence>
<evidence type="ECO:0000256" key="7">
    <source>
        <dbReference type="ARBA" id="ARBA00022645"/>
    </source>
</evidence>
<dbReference type="GO" id="GO:0004180">
    <property type="term" value="F:carboxypeptidase activity"/>
    <property type="evidence" value="ECO:0007669"/>
    <property type="project" value="UniProtKB-KW"/>
</dbReference>
<dbReference type="Gene3D" id="2.30.42.10">
    <property type="match status" value="1"/>
</dbReference>
<dbReference type="OrthoDB" id="9769665at2"/>
<dbReference type="GO" id="GO:0046872">
    <property type="term" value="F:metal ion binding"/>
    <property type="evidence" value="ECO:0007669"/>
    <property type="project" value="UniProtKB-KW"/>
</dbReference>
<dbReference type="GO" id="GO:0004177">
    <property type="term" value="F:aminopeptidase activity"/>
    <property type="evidence" value="ECO:0007669"/>
    <property type="project" value="UniProtKB-KW"/>
</dbReference>
<dbReference type="InterPro" id="IPR001478">
    <property type="entry name" value="PDZ"/>
</dbReference>
<evidence type="ECO:0000256" key="4">
    <source>
        <dbReference type="ARBA" id="ARBA00004613"/>
    </source>
</evidence>
<dbReference type="SUPFAM" id="SSF50156">
    <property type="entry name" value="PDZ domain-like"/>
    <property type="match status" value="1"/>
</dbReference>
<evidence type="ECO:0000256" key="3">
    <source>
        <dbReference type="ARBA" id="ARBA00004555"/>
    </source>
</evidence>
<dbReference type="EMBL" id="PVNK01000251">
    <property type="protein sequence ID" value="PRP91204.1"/>
    <property type="molecule type" value="Genomic_DNA"/>
</dbReference>
<dbReference type="SUPFAM" id="SSF53187">
    <property type="entry name" value="Zn-dependent exopeptidases"/>
    <property type="match status" value="1"/>
</dbReference>
<dbReference type="Gene3D" id="3.40.630.10">
    <property type="entry name" value="Zn peptidases"/>
    <property type="match status" value="1"/>
</dbReference>
<reference evidence="23 24" key="1">
    <citation type="submission" date="2018-03" db="EMBL/GenBank/DDBJ databases">
        <title>Draft Genome Sequences of the Obligatory Marine Myxobacteria Enhygromyxa salina SWB005.</title>
        <authorList>
            <person name="Poehlein A."/>
            <person name="Moghaddam J.A."/>
            <person name="Harms H."/>
            <person name="Alanjari M."/>
            <person name="Koenig G.M."/>
            <person name="Daniel R."/>
            <person name="Schaeberle T.F."/>
        </authorList>
    </citation>
    <scope>NUCLEOTIDE SEQUENCE [LARGE SCALE GENOMIC DNA]</scope>
    <source>
        <strain evidence="23 24">SWB005</strain>
    </source>
</reference>
<dbReference type="SMART" id="SM00228">
    <property type="entry name" value="PDZ"/>
    <property type="match status" value="1"/>
</dbReference>
<keyword evidence="15" id="KW-0482">Metalloprotease</keyword>
<feature type="compositionally biased region" description="Acidic residues" evidence="21">
    <location>
        <begin position="627"/>
        <end position="637"/>
    </location>
</feature>
<evidence type="ECO:0000256" key="12">
    <source>
        <dbReference type="ARBA" id="ARBA00022824"/>
    </source>
</evidence>
<dbReference type="Pfam" id="PF17820">
    <property type="entry name" value="PDZ_6"/>
    <property type="match status" value="1"/>
</dbReference>
<proteinExistence type="predicted"/>
<sequence>MLADPELPRRNPQLVWGALVCVLAAALGCRGPETSAAGGGVESPERLAPVSAAALDPDPQPEPISEDPVIQAIVELAAEDSQVDDLLDALAVEIGPRLTGTAQLVEAELWAVDEFESWGLSAAREQWGEFPVVFERGKASGAVIRPEREELEFGTWAWTPGTRGQDGLEAGGPVRGQALRYPQDAAQLRARRPYLRGAWIMIPHEFEAPRGKLRQQIEGAFERAPIAGLVYAAGGADDQRIETHGAHRLDPAKLPTQVEIRLRGDQHRELLDRIDAGVYVELEFGVANRLLPGPIPVHNVVAELGGAQSPDERVVVGGHLDSWDGASGAVDNATGVATTMEAARLIAAACARTGQRPRRTISFQLWSGEEQGLLGSKAWVAAHEDQLAGISAVLVHDGGTNYISGLPVTPELHATMSAVFDPVTKLAPAGMPFQLELVDGLPFEPSDSTSFLRAGVPAFYWAQSGRSDYDRYHHTQYDDADAVIDAYQRHSARVVAIAAWQLATLPELLDRHNLVSPPARRLGVTLDGTTVEVVMPGSVAAAAGVVAGDRIVEIEGGAVGSTSEVIAAAQRGGPRKLAVVTRLGERGSSAGVELTLDWSADPDEPARASRRAERRERFGAELRPWDADELASEEAAQ</sequence>
<dbReference type="Proteomes" id="UP000237968">
    <property type="component" value="Unassembled WGS sequence"/>
</dbReference>
<feature type="domain" description="PDZ" evidence="22">
    <location>
        <begin position="522"/>
        <end position="556"/>
    </location>
</feature>
<dbReference type="GO" id="GO:0005764">
    <property type="term" value="C:lysosome"/>
    <property type="evidence" value="ECO:0007669"/>
    <property type="project" value="UniProtKB-SubCell"/>
</dbReference>
<evidence type="ECO:0000256" key="21">
    <source>
        <dbReference type="SAM" id="MobiDB-lite"/>
    </source>
</evidence>
<accession>A0A2S9XEB0</accession>
<evidence type="ECO:0000256" key="19">
    <source>
        <dbReference type="ARBA" id="ARBA00025833"/>
    </source>
</evidence>
<dbReference type="Pfam" id="PF04389">
    <property type="entry name" value="Peptidase_M28"/>
    <property type="match status" value="1"/>
</dbReference>
<keyword evidence="13" id="KW-0862">Zinc</keyword>
<evidence type="ECO:0000256" key="5">
    <source>
        <dbReference type="ARBA" id="ARBA00014116"/>
    </source>
</evidence>
<evidence type="ECO:0000256" key="18">
    <source>
        <dbReference type="ARBA" id="ARBA00023228"/>
    </source>
</evidence>
<dbReference type="PROSITE" id="PS50106">
    <property type="entry name" value="PDZ"/>
    <property type="match status" value="1"/>
</dbReference>
<comment type="subcellular location">
    <subcellularLocation>
        <location evidence="1">Endoplasmic reticulum</location>
    </subcellularLocation>
    <subcellularLocation>
        <location evidence="3">Golgi apparatus</location>
    </subcellularLocation>
    <subcellularLocation>
        <location evidence="2">Lysosome</location>
    </subcellularLocation>
    <subcellularLocation>
        <location evidence="4">Secreted</location>
    </subcellularLocation>
</comment>
<evidence type="ECO:0000256" key="9">
    <source>
        <dbReference type="ARBA" id="ARBA00022723"/>
    </source>
</evidence>
<evidence type="ECO:0000256" key="13">
    <source>
        <dbReference type="ARBA" id="ARBA00022833"/>
    </source>
</evidence>
<dbReference type="AlphaFoldDB" id="A0A2S9XEB0"/>
<keyword evidence="17" id="KW-0325">Glycoprotein</keyword>
<evidence type="ECO:0000313" key="23">
    <source>
        <dbReference type="EMBL" id="PRP91204.1"/>
    </source>
</evidence>
<keyword evidence="18" id="KW-0458">Lysosome</keyword>
<evidence type="ECO:0000256" key="15">
    <source>
        <dbReference type="ARBA" id="ARBA00023049"/>
    </source>
</evidence>
<comment type="subunit">
    <text evidence="19">Homodimer. The monomeric form is inactive while the homodimer is active.</text>
</comment>
<keyword evidence="6" id="KW-0964">Secreted</keyword>
<evidence type="ECO:0000256" key="10">
    <source>
        <dbReference type="ARBA" id="ARBA00022729"/>
    </source>
</evidence>
<feature type="compositionally biased region" description="Basic and acidic residues" evidence="21">
    <location>
        <begin position="604"/>
        <end position="626"/>
    </location>
</feature>
<keyword evidence="23" id="KW-0031">Aminopeptidase</keyword>
<evidence type="ECO:0000259" key="22">
    <source>
        <dbReference type="PROSITE" id="PS50106"/>
    </source>
</evidence>
<dbReference type="PANTHER" id="PTHR12053">
    <property type="entry name" value="PROTEASE FAMILY M28 PLASMA GLUTAMATE CARBOXYPEPTIDASE-RELATED"/>
    <property type="match status" value="1"/>
</dbReference>
<dbReference type="InterPro" id="IPR036034">
    <property type="entry name" value="PDZ_sf"/>
</dbReference>
<dbReference type="PANTHER" id="PTHR12053:SF3">
    <property type="entry name" value="CARBOXYPEPTIDASE Q"/>
    <property type="match status" value="1"/>
</dbReference>
<evidence type="ECO:0000256" key="6">
    <source>
        <dbReference type="ARBA" id="ARBA00022525"/>
    </source>
</evidence>
<keyword evidence="14" id="KW-0333">Golgi apparatus</keyword>